<dbReference type="EMBL" id="BJWL01000397">
    <property type="protein sequence ID" value="GFS42228.1"/>
    <property type="molecule type" value="Genomic_DNA"/>
</dbReference>
<accession>A0A7J0DTJ5</accession>
<evidence type="ECO:0000313" key="2">
    <source>
        <dbReference type="Proteomes" id="UP000585474"/>
    </source>
</evidence>
<comment type="caution">
    <text evidence="1">The sequence shown here is derived from an EMBL/GenBank/DDBJ whole genome shotgun (WGS) entry which is preliminary data.</text>
</comment>
<organism evidence="1 2">
    <name type="scientific">Actinidia rufa</name>
    <dbReference type="NCBI Taxonomy" id="165716"/>
    <lineage>
        <taxon>Eukaryota</taxon>
        <taxon>Viridiplantae</taxon>
        <taxon>Streptophyta</taxon>
        <taxon>Embryophyta</taxon>
        <taxon>Tracheophyta</taxon>
        <taxon>Spermatophyta</taxon>
        <taxon>Magnoliopsida</taxon>
        <taxon>eudicotyledons</taxon>
        <taxon>Gunneridae</taxon>
        <taxon>Pentapetalae</taxon>
        <taxon>asterids</taxon>
        <taxon>Ericales</taxon>
        <taxon>Actinidiaceae</taxon>
        <taxon>Actinidia</taxon>
    </lineage>
</organism>
<reference evidence="2" key="1">
    <citation type="submission" date="2019-07" db="EMBL/GenBank/DDBJ databases">
        <title>De Novo Assembly of kiwifruit Actinidia rufa.</title>
        <authorList>
            <person name="Sugita-Konishi S."/>
            <person name="Sato K."/>
            <person name="Mori E."/>
            <person name="Abe Y."/>
            <person name="Kisaki G."/>
            <person name="Hamano K."/>
            <person name="Suezawa K."/>
            <person name="Otani M."/>
            <person name="Fukuda T."/>
            <person name="Manabe T."/>
            <person name="Gomi K."/>
            <person name="Tabuchi M."/>
            <person name="Akimitsu K."/>
            <person name="Kataoka I."/>
        </authorList>
    </citation>
    <scope>NUCLEOTIDE SEQUENCE [LARGE SCALE GENOMIC DNA]</scope>
    <source>
        <strain evidence="2">cv. Fuchu</strain>
    </source>
</reference>
<name>A0A7J0DTJ5_9ERIC</name>
<dbReference type="AlphaFoldDB" id="A0A7J0DTJ5"/>
<evidence type="ECO:0000313" key="1">
    <source>
        <dbReference type="EMBL" id="GFS42228.1"/>
    </source>
</evidence>
<protein>
    <submittedName>
        <fullName evidence="1">Uncharacterized protein</fullName>
    </submittedName>
</protein>
<gene>
    <name evidence="1" type="ORF">Acr_00g0078590</name>
</gene>
<sequence length="148" mass="16423">MIELEPHETHLPMGNPISQKTLRLSNAHLRVDPPPPQLRPHAVEIVPSVDEAPPPTKDVPSASIDSIVAAPATATPLIATTIVALVAHMDGIHKDLVERIGQVHERGRIAERQELDIKVVRDTLFALSQRHSEFITNVNDFIQSIRRR</sequence>
<proteinExistence type="predicted"/>
<keyword evidence="2" id="KW-1185">Reference proteome</keyword>
<dbReference type="Proteomes" id="UP000585474">
    <property type="component" value="Unassembled WGS sequence"/>
</dbReference>